<dbReference type="AlphaFoldDB" id="A0A3L6SWN0"/>
<gene>
    <name evidence="1" type="ORF">C2845_PM05G04480</name>
</gene>
<evidence type="ECO:0000313" key="1">
    <source>
        <dbReference type="EMBL" id="RLN28902.1"/>
    </source>
</evidence>
<name>A0A3L6SWN0_PANMI</name>
<reference evidence="2" key="1">
    <citation type="journal article" date="2019" name="Nat. Commun.">
        <title>The genome of broomcorn millet.</title>
        <authorList>
            <person name="Zou C."/>
            <person name="Miki D."/>
            <person name="Li D."/>
            <person name="Tang Q."/>
            <person name="Xiao L."/>
            <person name="Rajput S."/>
            <person name="Deng P."/>
            <person name="Jia W."/>
            <person name="Huang R."/>
            <person name="Zhang M."/>
            <person name="Sun Y."/>
            <person name="Hu J."/>
            <person name="Fu X."/>
            <person name="Schnable P.S."/>
            <person name="Li F."/>
            <person name="Zhang H."/>
            <person name="Feng B."/>
            <person name="Zhu X."/>
            <person name="Liu R."/>
            <person name="Schnable J.C."/>
            <person name="Zhu J.-K."/>
            <person name="Zhang H."/>
        </authorList>
    </citation>
    <scope>NUCLEOTIDE SEQUENCE [LARGE SCALE GENOMIC DNA]</scope>
</reference>
<accession>A0A3L6SWN0</accession>
<organism evidence="1 2">
    <name type="scientific">Panicum miliaceum</name>
    <name type="common">Proso millet</name>
    <name type="synonym">Broomcorn millet</name>
    <dbReference type="NCBI Taxonomy" id="4540"/>
    <lineage>
        <taxon>Eukaryota</taxon>
        <taxon>Viridiplantae</taxon>
        <taxon>Streptophyta</taxon>
        <taxon>Embryophyta</taxon>
        <taxon>Tracheophyta</taxon>
        <taxon>Spermatophyta</taxon>
        <taxon>Magnoliopsida</taxon>
        <taxon>Liliopsida</taxon>
        <taxon>Poales</taxon>
        <taxon>Poaceae</taxon>
        <taxon>PACMAD clade</taxon>
        <taxon>Panicoideae</taxon>
        <taxon>Panicodae</taxon>
        <taxon>Paniceae</taxon>
        <taxon>Panicinae</taxon>
        <taxon>Panicum</taxon>
        <taxon>Panicum sect. Panicum</taxon>
    </lineage>
</organism>
<protein>
    <submittedName>
        <fullName evidence="1">Ethylene-responsive transcription factor ABI4-like</fullName>
    </submittedName>
</protein>
<dbReference type="EMBL" id="PQIB02000003">
    <property type="protein sequence ID" value="RLN28902.1"/>
    <property type="molecule type" value="Genomic_DNA"/>
</dbReference>
<dbReference type="Proteomes" id="UP000275267">
    <property type="component" value="Unassembled WGS sequence"/>
</dbReference>
<dbReference type="STRING" id="4540.A0A3L6SWN0"/>
<comment type="caution">
    <text evidence="1">The sequence shown here is derived from an EMBL/GenBank/DDBJ whole genome shotgun (WGS) entry which is preliminary data.</text>
</comment>
<evidence type="ECO:0000313" key="2">
    <source>
        <dbReference type="Proteomes" id="UP000275267"/>
    </source>
</evidence>
<keyword evidence="2" id="KW-1185">Reference proteome</keyword>
<sequence>MLLAKETRPEPFLRTKARACRVAGAAAGRCLLDRSFMCHAAVADSGEQRGRRLLAAGDVGGGGGDRQQPLPLAPVVMEANTAALPALSRGRQVREMSAMVAALARVVAGSAPPDKQPHQAVQEASAEEAWWPYDELAAEPPPAFVLDDEENEQLNLFEKGHRITLTMLLASKH</sequence>
<proteinExistence type="predicted"/>